<keyword evidence="2" id="KW-1185">Reference proteome</keyword>
<evidence type="ECO:0000313" key="1">
    <source>
        <dbReference type="EMBL" id="OOV80909.1"/>
    </source>
</evidence>
<name>A0A1T1GTG6_9GAMM</name>
<evidence type="ECO:0008006" key="3">
    <source>
        <dbReference type="Google" id="ProtNLM"/>
    </source>
</evidence>
<comment type="caution">
    <text evidence="1">The sequence shown here is derived from an EMBL/GenBank/DDBJ whole genome shotgun (WGS) entry which is preliminary data.</text>
</comment>
<organism evidence="1 2">
    <name type="scientific">Acinetobacter amyesii</name>
    <dbReference type="NCBI Taxonomy" id="2942470"/>
    <lineage>
        <taxon>Bacteria</taxon>
        <taxon>Pseudomonadati</taxon>
        <taxon>Pseudomonadota</taxon>
        <taxon>Gammaproteobacteria</taxon>
        <taxon>Moraxellales</taxon>
        <taxon>Moraxellaceae</taxon>
        <taxon>Acinetobacter</taxon>
    </lineage>
</organism>
<reference evidence="1 2" key="1">
    <citation type="submission" date="2017-02" db="EMBL/GenBank/DDBJ databases">
        <title>Acinetobacter sp. ANC 4945, whole genome shotgun sequencing project.</title>
        <authorList>
            <person name="Radolfova-Krizova L."/>
            <person name="Al Atrouni A."/>
            <person name="Nemec A."/>
        </authorList>
    </citation>
    <scope>NUCLEOTIDE SEQUENCE [LARGE SCALE GENOMIC DNA]</scope>
    <source>
        <strain evidence="1 2">ANC 4945</strain>
    </source>
</reference>
<proteinExistence type="predicted"/>
<accession>A0A1T1GTG6</accession>
<sequence>MKNYLVLGFTLLLLTGCITVPKNKPETRTLKLNGVNTVENSKVIQRTITRGQLLCEAGQKCPELAIDWQKNKGEYALSLHSYDQQQLDMNEISFVIDGKVLSYPAIGQTNYRRLDNSNVIDSSNTVMIPDAVLKQFRDAKNIAVIMNTNQGEIAHYMLKNQKSSDAYRLFLRAYS</sequence>
<dbReference type="EMBL" id="MVKX01000008">
    <property type="protein sequence ID" value="OOV80909.1"/>
    <property type="molecule type" value="Genomic_DNA"/>
</dbReference>
<dbReference type="RefSeq" id="WP_078191025.1">
    <property type="nucleotide sequence ID" value="NZ_JAMCOZ010000013.1"/>
</dbReference>
<evidence type="ECO:0000313" key="2">
    <source>
        <dbReference type="Proteomes" id="UP000191160"/>
    </source>
</evidence>
<dbReference type="PROSITE" id="PS51257">
    <property type="entry name" value="PROKAR_LIPOPROTEIN"/>
    <property type="match status" value="1"/>
</dbReference>
<dbReference type="Proteomes" id="UP000191160">
    <property type="component" value="Unassembled WGS sequence"/>
</dbReference>
<protein>
    <recommendedName>
        <fullName evidence="3">Lipoprotein</fullName>
    </recommendedName>
</protein>
<dbReference type="AlphaFoldDB" id="A0A1T1GTG6"/>
<gene>
    <name evidence="1" type="ORF">B1202_12960</name>
</gene>